<proteinExistence type="predicted"/>
<dbReference type="eggNOG" id="COG3613">
    <property type="taxonomic scope" value="Bacteria"/>
</dbReference>
<reference evidence="1" key="1">
    <citation type="submission" date="2008-10" db="EMBL/GenBank/DDBJ databases">
        <title>Complete sequence of Desulfovibrio vulgaris str. 'Miyazaki F'.</title>
        <authorList>
            <person name="Lucas S."/>
            <person name="Copeland A."/>
            <person name="Lapidus A."/>
            <person name="Glavina del Rio T."/>
            <person name="Dalin E."/>
            <person name="Tice H."/>
            <person name="Bruce D."/>
            <person name="Goodwin L."/>
            <person name="Pitluck S."/>
            <person name="Sims D."/>
            <person name="Brettin T."/>
            <person name="Detter J.C."/>
            <person name="Han C."/>
            <person name="Larimer F."/>
            <person name="Land M."/>
            <person name="Hauser L."/>
            <person name="Kyrpides N."/>
            <person name="Mikhailova N."/>
            <person name="Hazen T.C."/>
            <person name="Richardson P."/>
        </authorList>
    </citation>
    <scope>NUCLEOTIDE SEQUENCE</scope>
    <source>
        <strain evidence="1">Miyazaki F</strain>
    </source>
</reference>
<dbReference type="SUPFAM" id="SSF52309">
    <property type="entry name" value="N-(deoxy)ribosyltransferase-like"/>
    <property type="match status" value="1"/>
</dbReference>
<dbReference type="Gene3D" id="3.40.50.450">
    <property type="match status" value="1"/>
</dbReference>
<evidence type="ECO:0000313" key="1">
    <source>
        <dbReference type="EMBL" id="ACL08223.1"/>
    </source>
</evidence>
<protein>
    <recommendedName>
        <fullName evidence="2">Nucleoside 2-deoxyribosyltransferase</fullName>
    </recommendedName>
</protein>
<dbReference type="HOGENOM" id="CLU_078425_0_0_7"/>
<dbReference type="KEGG" id="dvm:DvMF_1274"/>
<accession>B8DLG1</accession>
<sequence>MDFCPICNCDTKLLARSGDYLHIDCPRCGQFKITQNAALDLVGNAYPRKKRIALSNAVRESGGAIIVATHNYKELMESRGISFIEKANNFIVEIEKATGFAGNSVSISLDDVSLQASSHVGNDIELLQIISFLESEGLIHNVRDRSYRKITIQPKGWIHIDGLKKPNSESMQGFVAMWFSDEMFNVYTDVMSEAIRDAGYLPHRVDQKEHAHRIDDEIISQIRRSRFVVADATGHRGGVYYEAGFAMGLGLPVFWTCRQGDELHFDVRQYNCIFWNSNDLPQFRLALSRRIEAVLGRGKS</sequence>
<dbReference type="OrthoDB" id="9816036at2"/>
<gene>
    <name evidence="1" type="ordered locus">DvMF_1274</name>
</gene>
<dbReference type="STRING" id="883.DvMF_1274"/>
<organism evidence="1">
    <name type="scientific">Nitratidesulfovibrio vulgaris (strain DSM 19637 / Miyazaki F)</name>
    <name type="common">Desulfovibrio vulgaris</name>
    <dbReference type="NCBI Taxonomy" id="883"/>
    <lineage>
        <taxon>Bacteria</taxon>
        <taxon>Pseudomonadati</taxon>
        <taxon>Thermodesulfobacteriota</taxon>
        <taxon>Desulfovibrionia</taxon>
        <taxon>Desulfovibrionales</taxon>
        <taxon>Desulfovibrionaceae</taxon>
        <taxon>Nitratidesulfovibrio</taxon>
    </lineage>
</organism>
<dbReference type="AlphaFoldDB" id="B8DLG1"/>
<evidence type="ECO:0008006" key="2">
    <source>
        <dbReference type="Google" id="ProtNLM"/>
    </source>
</evidence>
<dbReference type="EMBL" id="CP001197">
    <property type="protein sequence ID" value="ACL08223.1"/>
    <property type="molecule type" value="Genomic_DNA"/>
</dbReference>
<name>B8DLG1_NITV9</name>